<comment type="caution">
    <text evidence="1">The sequence shown here is derived from an EMBL/GenBank/DDBJ whole genome shotgun (WGS) entry which is preliminary data.</text>
</comment>
<evidence type="ECO:0000313" key="1">
    <source>
        <dbReference type="EMBL" id="KRL88612.1"/>
    </source>
</evidence>
<dbReference type="PATRIC" id="fig|1423783.4.peg.2438"/>
<protein>
    <submittedName>
        <fullName evidence="1">Uncharacterized protein</fullName>
    </submittedName>
</protein>
<dbReference type="EMBL" id="AZFJ01000003">
    <property type="protein sequence ID" value="KRL88612.1"/>
    <property type="molecule type" value="Genomic_DNA"/>
</dbReference>
<dbReference type="STRING" id="1423783.FC50_GL002372"/>
<dbReference type="Proteomes" id="UP000051922">
    <property type="component" value="Unassembled WGS sequence"/>
</dbReference>
<dbReference type="RefSeq" id="WP_056956083.1">
    <property type="nucleotide sequence ID" value="NZ_AZFJ01000003.1"/>
</dbReference>
<reference evidence="1 2" key="1">
    <citation type="journal article" date="2015" name="Genome Announc.">
        <title>Expanding the biotechnology potential of lactobacilli through comparative genomics of 213 strains and associated genera.</title>
        <authorList>
            <person name="Sun Z."/>
            <person name="Harris H.M."/>
            <person name="McCann A."/>
            <person name="Guo C."/>
            <person name="Argimon S."/>
            <person name="Zhang W."/>
            <person name="Yang X."/>
            <person name="Jeffery I.B."/>
            <person name="Cooney J.C."/>
            <person name="Kagawa T.F."/>
            <person name="Liu W."/>
            <person name="Song Y."/>
            <person name="Salvetti E."/>
            <person name="Wrobel A."/>
            <person name="Rasinkangas P."/>
            <person name="Parkhill J."/>
            <person name="Rea M.C."/>
            <person name="O'Sullivan O."/>
            <person name="Ritari J."/>
            <person name="Douillard F.P."/>
            <person name="Paul Ross R."/>
            <person name="Yang R."/>
            <person name="Briner A.E."/>
            <person name="Felis G.E."/>
            <person name="de Vos W.M."/>
            <person name="Barrangou R."/>
            <person name="Klaenhammer T.R."/>
            <person name="Caufield P.W."/>
            <person name="Cui Y."/>
            <person name="Zhang H."/>
            <person name="O'Toole P.W."/>
        </authorList>
    </citation>
    <scope>NUCLEOTIDE SEQUENCE [LARGE SCALE GENOMIC DNA]</scope>
    <source>
        <strain evidence="1 2">DSM 15945</strain>
    </source>
</reference>
<dbReference type="AlphaFoldDB" id="A0A0R1U7E3"/>
<gene>
    <name evidence="1" type="ORF">FC50_GL002372</name>
</gene>
<name>A0A0R1U7E3_9LACO</name>
<organism evidence="1 2">
    <name type="scientific">Lacticaseibacillus pantheris DSM 15945 = JCM 12539 = NBRC 106106</name>
    <dbReference type="NCBI Taxonomy" id="1423783"/>
    <lineage>
        <taxon>Bacteria</taxon>
        <taxon>Bacillati</taxon>
        <taxon>Bacillota</taxon>
        <taxon>Bacilli</taxon>
        <taxon>Lactobacillales</taxon>
        <taxon>Lactobacillaceae</taxon>
        <taxon>Lacticaseibacillus</taxon>
    </lineage>
</organism>
<keyword evidence="2" id="KW-1185">Reference proteome</keyword>
<proteinExistence type="predicted"/>
<evidence type="ECO:0000313" key="2">
    <source>
        <dbReference type="Proteomes" id="UP000051922"/>
    </source>
</evidence>
<sequence>MTKSPETKAWRSAVYQAATAKDVSLMGMYGEVRVGSLGSIVQYLMTAGGGPQTIQLRINALIDNTVQLGYDEHYLCHGDAGLLAANRIADLKDKSYYGVHYDDLKNALEQICKEIACQAAACGLSYSEYVIGKMKEANHD</sequence>
<accession>A0A0R1U7E3</accession>